<organism evidence="1 2">
    <name type="scientific">Hygrophoropsis aurantiaca</name>
    <dbReference type="NCBI Taxonomy" id="72124"/>
    <lineage>
        <taxon>Eukaryota</taxon>
        <taxon>Fungi</taxon>
        <taxon>Dikarya</taxon>
        <taxon>Basidiomycota</taxon>
        <taxon>Agaricomycotina</taxon>
        <taxon>Agaricomycetes</taxon>
        <taxon>Agaricomycetidae</taxon>
        <taxon>Boletales</taxon>
        <taxon>Coniophorineae</taxon>
        <taxon>Hygrophoropsidaceae</taxon>
        <taxon>Hygrophoropsis</taxon>
    </lineage>
</organism>
<dbReference type="Proteomes" id="UP000790377">
    <property type="component" value="Unassembled WGS sequence"/>
</dbReference>
<gene>
    <name evidence="1" type="ORF">BJ138DRAFT_1074553</name>
</gene>
<protein>
    <submittedName>
        <fullName evidence="1">Uncharacterized protein</fullName>
    </submittedName>
</protein>
<proteinExistence type="predicted"/>
<evidence type="ECO:0000313" key="1">
    <source>
        <dbReference type="EMBL" id="KAH7916674.1"/>
    </source>
</evidence>
<sequence>MNGAAARAIQNLLPNTLPPSLRTTPANLYQILSRTGKDGVGQRVHQIRWTDKGIRSSYWLVTKSQLKLEGNHGKAWGKLYWKGKLVSDRPERIPGSLKYKWQTGTS</sequence>
<reference evidence="1" key="1">
    <citation type="journal article" date="2021" name="New Phytol.">
        <title>Evolutionary innovations through gain and loss of genes in the ectomycorrhizal Boletales.</title>
        <authorList>
            <person name="Wu G."/>
            <person name="Miyauchi S."/>
            <person name="Morin E."/>
            <person name="Kuo A."/>
            <person name="Drula E."/>
            <person name="Varga T."/>
            <person name="Kohler A."/>
            <person name="Feng B."/>
            <person name="Cao Y."/>
            <person name="Lipzen A."/>
            <person name="Daum C."/>
            <person name="Hundley H."/>
            <person name="Pangilinan J."/>
            <person name="Johnson J."/>
            <person name="Barry K."/>
            <person name="LaButti K."/>
            <person name="Ng V."/>
            <person name="Ahrendt S."/>
            <person name="Min B."/>
            <person name="Choi I.G."/>
            <person name="Park H."/>
            <person name="Plett J.M."/>
            <person name="Magnuson J."/>
            <person name="Spatafora J.W."/>
            <person name="Nagy L.G."/>
            <person name="Henrissat B."/>
            <person name="Grigoriev I.V."/>
            <person name="Yang Z.L."/>
            <person name="Xu J."/>
            <person name="Martin F.M."/>
        </authorList>
    </citation>
    <scope>NUCLEOTIDE SEQUENCE</scope>
    <source>
        <strain evidence="1">ATCC 28755</strain>
    </source>
</reference>
<keyword evidence="2" id="KW-1185">Reference proteome</keyword>
<accession>A0ACB8AU20</accession>
<comment type="caution">
    <text evidence="1">The sequence shown here is derived from an EMBL/GenBank/DDBJ whole genome shotgun (WGS) entry which is preliminary data.</text>
</comment>
<dbReference type="EMBL" id="MU267589">
    <property type="protein sequence ID" value="KAH7916674.1"/>
    <property type="molecule type" value="Genomic_DNA"/>
</dbReference>
<evidence type="ECO:0000313" key="2">
    <source>
        <dbReference type="Proteomes" id="UP000790377"/>
    </source>
</evidence>
<name>A0ACB8AU20_9AGAM</name>